<evidence type="ECO:0000313" key="1">
    <source>
        <dbReference type="EMBL" id="CAG7719096.1"/>
    </source>
</evidence>
<protein>
    <submittedName>
        <fullName evidence="1">Uncharacterized protein</fullName>
    </submittedName>
</protein>
<comment type="caution">
    <text evidence="1">The sequence shown here is derived from an EMBL/GenBank/DDBJ whole genome shotgun (WGS) entry which is preliminary data.</text>
</comment>
<sequence length="544" mass="62165">MPPGSYVHFGLEHAIKALLGRLAPNEISIQIGIDGIPVQKSNNVQFWPILVHISSPKLSVEFVDAKLRTDELFRSRDDPLHHIGQSIIEELPINMIARIPLDYMHLICLGVMRKLMCLWTKGPAVPFKISANQQDQISKKLEQCSPYFGKEFARKSRSLKELDHWKATEFRNFLLYAGPVVLKDILLKHCYQNFLCLHVSVTILCCPIKIKQYLQYARLLLVYFVKTFIGVYGEQNTTYNIHNLIHISDDAEMLGVLDSFSAFRFENNLGQIKKLLKKPNYLLQQIHRRLAESTEKNILPQKITKKRRWTGCEAFDLKEQYKNVLCKGFEILCQQGDNFCLLTDGSVVIVASTGLNDVGEEFIIGHKFLQTNNVYSTPCQSRLCGILAVHAMSSMKQWKLNDVVQKCFYKPFLLTMFIKTKEVEVVPRSWVFEDGVKKFCSCPRTNNLDDIYLAARNQDPPNRKLWKRFAVKVYHEFDNYDNAVAEIPHFLNFSDYEAAESSQTCSKSLGMISGTNISKTVESDSGSDESISSISSKFTFGPVE</sequence>
<dbReference type="EMBL" id="CAJVCH010058655">
    <property type="protein sequence ID" value="CAG7719096.1"/>
    <property type="molecule type" value="Genomic_DNA"/>
</dbReference>
<gene>
    <name evidence="1" type="ORF">AFUS01_LOCUS8437</name>
</gene>
<accession>A0A8J2JGA7</accession>
<keyword evidence="2" id="KW-1185">Reference proteome</keyword>
<evidence type="ECO:0000313" key="2">
    <source>
        <dbReference type="Proteomes" id="UP000708208"/>
    </source>
</evidence>
<dbReference type="OrthoDB" id="10015795at2759"/>
<name>A0A8J2JGA7_9HEXA</name>
<dbReference type="Proteomes" id="UP000708208">
    <property type="component" value="Unassembled WGS sequence"/>
</dbReference>
<dbReference type="AlphaFoldDB" id="A0A8J2JGA7"/>
<dbReference type="PANTHER" id="PTHR33053:SF24">
    <property type="entry name" value="TRANSPOSASE DOMAIN-CONTAINING PROTEIN"/>
    <property type="match status" value="1"/>
</dbReference>
<dbReference type="PANTHER" id="PTHR33053">
    <property type="entry name" value="PROTEIN, PUTATIVE-RELATED"/>
    <property type="match status" value="1"/>
</dbReference>
<organism evidence="1 2">
    <name type="scientific">Allacma fusca</name>
    <dbReference type="NCBI Taxonomy" id="39272"/>
    <lineage>
        <taxon>Eukaryota</taxon>
        <taxon>Metazoa</taxon>
        <taxon>Ecdysozoa</taxon>
        <taxon>Arthropoda</taxon>
        <taxon>Hexapoda</taxon>
        <taxon>Collembola</taxon>
        <taxon>Symphypleona</taxon>
        <taxon>Sminthuridae</taxon>
        <taxon>Allacma</taxon>
    </lineage>
</organism>
<reference evidence="1" key="1">
    <citation type="submission" date="2021-06" db="EMBL/GenBank/DDBJ databases">
        <authorList>
            <person name="Hodson N. C."/>
            <person name="Mongue J. A."/>
            <person name="Jaron S. K."/>
        </authorList>
    </citation>
    <scope>NUCLEOTIDE SEQUENCE</scope>
</reference>
<proteinExistence type="predicted"/>